<protein>
    <recommendedName>
        <fullName evidence="3">PIN domain-containing protein</fullName>
    </recommendedName>
</protein>
<organism evidence="1 2">
    <name type="scientific">Neorhizobium alkalisoli</name>
    <dbReference type="NCBI Taxonomy" id="528178"/>
    <lineage>
        <taxon>Bacteria</taxon>
        <taxon>Pseudomonadati</taxon>
        <taxon>Pseudomonadota</taxon>
        <taxon>Alphaproteobacteria</taxon>
        <taxon>Hyphomicrobiales</taxon>
        <taxon>Rhizobiaceae</taxon>
        <taxon>Rhizobium/Agrobacterium group</taxon>
        <taxon>Neorhizobium</taxon>
    </lineage>
</organism>
<evidence type="ECO:0000313" key="1">
    <source>
        <dbReference type="EMBL" id="TWF54564.1"/>
    </source>
</evidence>
<dbReference type="OrthoDB" id="6637310at2"/>
<proteinExistence type="predicted"/>
<keyword evidence="2" id="KW-1185">Reference proteome</keyword>
<comment type="caution">
    <text evidence="1">The sequence shown here is derived from an EMBL/GenBank/DDBJ whole genome shotgun (WGS) entry which is preliminary data.</text>
</comment>
<dbReference type="EMBL" id="VIWP01000003">
    <property type="protein sequence ID" value="TWF54564.1"/>
    <property type="molecule type" value="Genomic_DNA"/>
</dbReference>
<dbReference type="AlphaFoldDB" id="A0A561QW08"/>
<name>A0A561QW08_9HYPH</name>
<dbReference type="RefSeq" id="WP_145636963.1">
    <property type="nucleotide sequence ID" value="NZ_VIWP01000003.1"/>
</dbReference>
<evidence type="ECO:0008006" key="3">
    <source>
        <dbReference type="Google" id="ProtNLM"/>
    </source>
</evidence>
<gene>
    <name evidence="1" type="ORF">FHW37_103434</name>
</gene>
<reference evidence="1 2" key="1">
    <citation type="submission" date="2019-06" db="EMBL/GenBank/DDBJ databases">
        <title>Sorghum-associated microbial communities from plants grown in Nebraska, USA.</title>
        <authorList>
            <person name="Schachtman D."/>
        </authorList>
    </citation>
    <scope>NUCLEOTIDE SEQUENCE [LARGE SCALE GENOMIC DNA]</scope>
    <source>
        <strain evidence="1 2">1225</strain>
    </source>
</reference>
<accession>A0A561QW08</accession>
<dbReference type="Proteomes" id="UP000320653">
    <property type="component" value="Unassembled WGS sequence"/>
</dbReference>
<sequence length="86" mass="9326">MARLYKFTKSELETAIVYLSETDSVYLDNAAVASGLSFLRAGGDFADGVIEFEGRRQGGEAFATFDRRAASIVEKQGRKAVLLASD</sequence>
<evidence type="ECO:0000313" key="2">
    <source>
        <dbReference type="Proteomes" id="UP000320653"/>
    </source>
</evidence>